<dbReference type="PROSITE" id="PS50821">
    <property type="entry name" value="PAZ"/>
    <property type="match status" value="1"/>
</dbReference>
<gene>
    <name evidence="4" type="ORF">ASPWEDRAFT_285619</name>
</gene>
<evidence type="ECO:0008006" key="6">
    <source>
        <dbReference type="Google" id="ProtNLM"/>
    </source>
</evidence>
<dbReference type="InterPro" id="IPR014811">
    <property type="entry name" value="ArgoL1"/>
</dbReference>
<dbReference type="Pfam" id="PF16486">
    <property type="entry name" value="ArgoN"/>
    <property type="match status" value="1"/>
</dbReference>
<feature type="region of interest" description="Disordered" evidence="1">
    <location>
        <begin position="880"/>
        <end position="899"/>
    </location>
</feature>
<keyword evidence="5" id="KW-1185">Reference proteome</keyword>
<dbReference type="Gene3D" id="3.30.420.10">
    <property type="entry name" value="Ribonuclease H-like superfamily/Ribonuclease H"/>
    <property type="match status" value="1"/>
</dbReference>
<dbReference type="InterPro" id="IPR036397">
    <property type="entry name" value="RNaseH_sf"/>
</dbReference>
<name>A0A1L9S3M8_ASPWE</name>
<dbReference type="Pfam" id="PF16488">
    <property type="entry name" value="ArgoL2"/>
    <property type="match status" value="1"/>
</dbReference>
<dbReference type="SUPFAM" id="SSF101690">
    <property type="entry name" value="PAZ domain"/>
    <property type="match status" value="1"/>
</dbReference>
<dbReference type="InterPro" id="IPR003100">
    <property type="entry name" value="PAZ_dom"/>
</dbReference>
<dbReference type="CDD" id="cd02846">
    <property type="entry name" value="PAZ_argonaute_like"/>
    <property type="match status" value="1"/>
</dbReference>
<dbReference type="Pfam" id="PF02171">
    <property type="entry name" value="Piwi"/>
    <property type="match status" value="1"/>
</dbReference>
<reference evidence="5" key="1">
    <citation type="journal article" date="2017" name="Genome Biol.">
        <title>Comparative genomics reveals high biological diversity and specific adaptations in the industrially and medically important fungal genus Aspergillus.</title>
        <authorList>
            <person name="de Vries R.P."/>
            <person name="Riley R."/>
            <person name="Wiebenga A."/>
            <person name="Aguilar-Osorio G."/>
            <person name="Amillis S."/>
            <person name="Uchima C.A."/>
            <person name="Anderluh G."/>
            <person name="Asadollahi M."/>
            <person name="Askin M."/>
            <person name="Barry K."/>
            <person name="Battaglia E."/>
            <person name="Bayram O."/>
            <person name="Benocci T."/>
            <person name="Braus-Stromeyer S.A."/>
            <person name="Caldana C."/>
            <person name="Canovas D."/>
            <person name="Cerqueira G.C."/>
            <person name="Chen F."/>
            <person name="Chen W."/>
            <person name="Choi C."/>
            <person name="Clum A."/>
            <person name="Dos Santos R.A."/>
            <person name="Damasio A.R."/>
            <person name="Diallinas G."/>
            <person name="Emri T."/>
            <person name="Fekete E."/>
            <person name="Flipphi M."/>
            <person name="Freyberg S."/>
            <person name="Gallo A."/>
            <person name="Gournas C."/>
            <person name="Habgood R."/>
            <person name="Hainaut M."/>
            <person name="Harispe M.L."/>
            <person name="Henrissat B."/>
            <person name="Hilden K.S."/>
            <person name="Hope R."/>
            <person name="Hossain A."/>
            <person name="Karabika E."/>
            <person name="Karaffa L."/>
            <person name="Karanyi Z."/>
            <person name="Krasevec N."/>
            <person name="Kuo A."/>
            <person name="Kusch H."/>
            <person name="LaButti K."/>
            <person name="Lagendijk E.L."/>
            <person name="Lapidus A."/>
            <person name="Levasseur A."/>
            <person name="Lindquist E."/>
            <person name="Lipzen A."/>
            <person name="Logrieco A.F."/>
            <person name="MacCabe A."/>
            <person name="Maekelae M.R."/>
            <person name="Malavazi I."/>
            <person name="Melin P."/>
            <person name="Meyer V."/>
            <person name="Mielnichuk N."/>
            <person name="Miskei M."/>
            <person name="Molnar A.P."/>
            <person name="Mule G."/>
            <person name="Ngan C.Y."/>
            <person name="Orejas M."/>
            <person name="Orosz E."/>
            <person name="Ouedraogo J.P."/>
            <person name="Overkamp K.M."/>
            <person name="Park H.-S."/>
            <person name="Perrone G."/>
            <person name="Piumi F."/>
            <person name="Punt P.J."/>
            <person name="Ram A.F."/>
            <person name="Ramon A."/>
            <person name="Rauscher S."/>
            <person name="Record E."/>
            <person name="Riano-Pachon D.M."/>
            <person name="Robert V."/>
            <person name="Roehrig J."/>
            <person name="Ruller R."/>
            <person name="Salamov A."/>
            <person name="Salih N.S."/>
            <person name="Samson R.A."/>
            <person name="Sandor E."/>
            <person name="Sanguinetti M."/>
            <person name="Schuetze T."/>
            <person name="Sepcic K."/>
            <person name="Shelest E."/>
            <person name="Sherlock G."/>
            <person name="Sophianopoulou V."/>
            <person name="Squina F.M."/>
            <person name="Sun H."/>
            <person name="Susca A."/>
            <person name="Todd R.B."/>
            <person name="Tsang A."/>
            <person name="Unkles S.E."/>
            <person name="van de Wiele N."/>
            <person name="van Rossen-Uffink D."/>
            <person name="Oliveira J.V."/>
            <person name="Vesth T.C."/>
            <person name="Visser J."/>
            <person name="Yu J.-H."/>
            <person name="Zhou M."/>
            <person name="Andersen M.R."/>
            <person name="Archer D.B."/>
            <person name="Baker S.E."/>
            <person name="Benoit I."/>
            <person name="Brakhage A.A."/>
            <person name="Braus G.H."/>
            <person name="Fischer R."/>
            <person name="Frisvad J.C."/>
            <person name="Goldman G.H."/>
            <person name="Houbraken J."/>
            <person name="Oakley B."/>
            <person name="Pocsi I."/>
            <person name="Scazzocchio C."/>
            <person name="Seiboth B."/>
            <person name="vanKuyk P.A."/>
            <person name="Wortman J."/>
            <person name="Dyer P.S."/>
            <person name="Grigoriev I.V."/>
        </authorList>
    </citation>
    <scope>NUCLEOTIDE SEQUENCE [LARGE SCALE GENOMIC DNA]</scope>
    <source>
        <strain evidence="5">DTO 134E9</strain>
    </source>
</reference>
<dbReference type="InterPro" id="IPR036085">
    <property type="entry name" value="PAZ_dom_sf"/>
</dbReference>
<dbReference type="InterPro" id="IPR003165">
    <property type="entry name" value="Piwi"/>
</dbReference>
<sequence>MPERPGFGTQGKQIMLWTNSFPLAFKGDLQLYRYSVEILSGDERGRVPTGKKVNRVIQLLLEDHFAANKRDIATDFKSNLISKTQLELQDVYEIRYRSEYEDEIPENSPTYRCRLQATGTLSTSELINYLTSSGVGAMLRSKEEIIQGLNIVMGHTPKASTEIASIGQSKHYKLAATETFDLGAGLKALQGFFFSVRAATARVIVNVQVKNAAFYEDGPLERLMYAYTEENGSSKVKLGNFLKRVSVRLTHIIKKDKKGRVVPRMKTIAGVATRDDGRDEQNPPIIREFGAGPKDVQFFLGGAPGEGPAGKPQSKGKGKKPAKAGPPPPSAGGRYITVYDFFRETYNITIKDPSLPVINVGTRQRPSYLPADVCQVLPGQPSNSKLSPSQTQRMIRFAVRKPAQNAQSIITSGVQTLGLESADSTLDSFGMQLTPKLMTVPGRVLNCPDVKYAGNKVIKPRFGSWNMVSIQFASKTELPYWTYLWLSYPNGRDQWRDEEGLKPTIDAFTDVLRQTGINAINCVRGQRATVRSEQDIDNAVQNFARAPKPPKFILVILPAADSAIYNQVKYACDVQAGIPNVCVVAQKFAKPNNAQYFANVALKFNLKLGGRNQVLDPAKLGVLSEGKTMVVGIDVTHPSPGSASNAPSVAAIVASVDRHLAQWPADLRVQTARQEMVSDLDTMLKSRLHLWMKHNGSYPQNILVYRDGVSEGQYDQVLDKELPALRKACKELYPATSTSKGFPKITIVVVGKRHHHRFYPTRTEDADRSSNPQNGTVVDRGVTEAWNWDFFLQAHTALQGTARPAHYYIVYDEIFRDQKVQKPFQTAADALEDVTHNLCYLFGRATKAVSICPPAYYADLVCERARCYMSGLFDPSLPASPATSVTGDRRGPSQADSSRVRIHENVRDAMFYI</sequence>
<dbReference type="Pfam" id="PF08699">
    <property type="entry name" value="ArgoL1"/>
    <property type="match status" value="1"/>
</dbReference>
<evidence type="ECO:0000259" key="2">
    <source>
        <dbReference type="PROSITE" id="PS50821"/>
    </source>
</evidence>
<dbReference type="PROSITE" id="PS50822">
    <property type="entry name" value="PIWI"/>
    <property type="match status" value="1"/>
</dbReference>
<dbReference type="CDD" id="cd04657">
    <property type="entry name" value="Piwi_ago-like"/>
    <property type="match status" value="1"/>
</dbReference>
<dbReference type="STRING" id="1073089.A0A1L9S3M8"/>
<dbReference type="GO" id="GO:0003723">
    <property type="term" value="F:RNA binding"/>
    <property type="evidence" value="ECO:0007669"/>
    <property type="project" value="InterPro"/>
</dbReference>
<feature type="region of interest" description="Disordered" evidence="1">
    <location>
        <begin position="300"/>
        <end position="331"/>
    </location>
</feature>
<dbReference type="Gene3D" id="3.40.50.2300">
    <property type="match status" value="1"/>
</dbReference>
<evidence type="ECO:0000313" key="4">
    <source>
        <dbReference type="EMBL" id="OJJ41764.1"/>
    </source>
</evidence>
<dbReference type="InterPro" id="IPR012337">
    <property type="entry name" value="RNaseH-like_sf"/>
</dbReference>
<dbReference type="Pfam" id="PF02170">
    <property type="entry name" value="PAZ"/>
    <property type="match status" value="1"/>
</dbReference>
<dbReference type="GeneID" id="63749000"/>
<proteinExistence type="predicted"/>
<dbReference type="InterPro" id="IPR045246">
    <property type="entry name" value="Piwi_ago-like"/>
</dbReference>
<dbReference type="SMART" id="SM00950">
    <property type="entry name" value="Piwi"/>
    <property type="match status" value="1"/>
</dbReference>
<protein>
    <recommendedName>
        <fullName evidence="6">Piwi domain-containing protein</fullName>
    </recommendedName>
</protein>
<dbReference type="Gene3D" id="2.170.260.10">
    <property type="entry name" value="paz domain"/>
    <property type="match status" value="1"/>
</dbReference>
<evidence type="ECO:0000259" key="3">
    <source>
        <dbReference type="PROSITE" id="PS50822"/>
    </source>
</evidence>
<dbReference type="PANTHER" id="PTHR22891">
    <property type="entry name" value="EUKARYOTIC TRANSLATION INITIATION FACTOR 2C"/>
    <property type="match status" value="1"/>
</dbReference>
<dbReference type="EMBL" id="KV878209">
    <property type="protein sequence ID" value="OJJ41764.1"/>
    <property type="molecule type" value="Genomic_DNA"/>
</dbReference>
<dbReference type="InterPro" id="IPR032472">
    <property type="entry name" value="ArgoL2"/>
</dbReference>
<feature type="domain" description="PAZ" evidence="2">
    <location>
        <begin position="267"/>
        <end position="378"/>
    </location>
</feature>
<dbReference type="RefSeq" id="XP_040695440.1">
    <property type="nucleotide sequence ID" value="XM_040833152.1"/>
</dbReference>
<dbReference type="InterPro" id="IPR032474">
    <property type="entry name" value="Argonaute_N"/>
</dbReference>
<evidence type="ECO:0000313" key="5">
    <source>
        <dbReference type="Proteomes" id="UP000184383"/>
    </source>
</evidence>
<dbReference type="SMART" id="SM01163">
    <property type="entry name" value="DUF1785"/>
    <property type="match status" value="1"/>
</dbReference>
<feature type="domain" description="Piwi" evidence="3">
    <location>
        <begin position="552"/>
        <end position="870"/>
    </location>
</feature>
<dbReference type="OrthoDB" id="10252740at2759"/>
<dbReference type="SUPFAM" id="SSF53098">
    <property type="entry name" value="Ribonuclease H-like"/>
    <property type="match status" value="1"/>
</dbReference>
<dbReference type="VEuPathDB" id="FungiDB:ASPWEDRAFT_285619"/>
<dbReference type="Proteomes" id="UP000184383">
    <property type="component" value="Unassembled WGS sequence"/>
</dbReference>
<dbReference type="AlphaFoldDB" id="A0A1L9S3M8"/>
<organism evidence="4 5">
    <name type="scientific">Aspergillus wentii DTO 134E9</name>
    <dbReference type="NCBI Taxonomy" id="1073089"/>
    <lineage>
        <taxon>Eukaryota</taxon>
        <taxon>Fungi</taxon>
        <taxon>Dikarya</taxon>
        <taxon>Ascomycota</taxon>
        <taxon>Pezizomycotina</taxon>
        <taxon>Eurotiomycetes</taxon>
        <taxon>Eurotiomycetidae</taxon>
        <taxon>Eurotiales</taxon>
        <taxon>Aspergillaceae</taxon>
        <taxon>Aspergillus</taxon>
        <taxon>Aspergillus subgen. Cremei</taxon>
    </lineage>
</organism>
<evidence type="ECO:0000256" key="1">
    <source>
        <dbReference type="SAM" id="MobiDB-lite"/>
    </source>
</evidence>
<accession>A0A1L9S3M8</accession>